<dbReference type="EMBL" id="CP086720">
    <property type="protein sequence ID" value="WOO86286.1"/>
    <property type="molecule type" value="Genomic_DNA"/>
</dbReference>
<proteinExistence type="predicted"/>
<keyword evidence="2" id="KW-1185">Reference proteome</keyword>
<evidence type="ECO:0000313" key="2">
    <source>
        <dbReference type="Proteomes" id="UP000827549"/>
    </source>
</evidence>
<dbReference type="GeneID" id="87812928"/>
<accession>A0AAF0YKA6</accession>
<dbReference type="AlphaFoldDB" id="A0AAF0YKA6"/>
<evidence type="ECO:0000313" key="1">
    <source>
        <dbReference type="EMBL" id="WOO86286.1"/>
    </source>
</evidence>
<organism evidence="1 2">
    <name type="scientific">Vanrija pseudolonga</name>
    <dbReference type="NCBI Taxonomy" id="143232"/>
    <lineage>
        <taxon>Eukaryota</taxon>
        <taxon>Fungi</taxon>
        <taxon>Dikarya</taxon>
        <taxon>Basidiomycota</taxon>
        <taxon>Agaricomycotina</taxon>
        <taxon>Tremellomycetes</taxon>
        <taxon>Trichosporonales</taxon>
        <taxon>Trichosporonaceae</taxon>
        <taxon>Vanrija</taxon>
    </lineage>
</organism>
<dbReference type="RefSeq" id="XP_062632312.1">
    <property type="nucleotide sequence ID" value="XM_062776328.1"/>
</dbReference>
<reference evidence="1" key="1">
    <citation type="submission" date="2023-10" db="EMBL/GenBank/DDBJ databases">
        <authorList>
            <person name="Noh H."/>
        </authorList>
    </citation>
    <scope>NUCLEOTIDE SEQUENCE</scope>
    <source>
        <strain evidence="1">DUCC4014</strain>
    </source>
</reference>
<gene>
    <name evidence="1" type="ORF">LOC62_07G009767</name>
</gene>
<dbReference type="Proteomes" id="UP000827549">
    <property type="component" value="Chromosome 7"/>
</dbReference>
<protein>
    <submittedName>
        <fullName evidence="1">Uncharacterized protein</fullName>
    </submittedName>
</protein>
<name>A0AAF0YKA6_9TREE</name>
<sequence length="405" mass="45162">MTRLLETGRDVRVQPWYIELWVSPSVWEDFGARERLYYATEWPGLQSEGFVPPAPPPEDTGSFVPSGEHAGFRRLAVFPTPVNQRIHDFHVRVPPGKVAELEVAVAHHSLVVPEEGEPLALGLQVTVLASTCDWAREGAVEDIALQPTSFTSGDRSIVLDSDYVFKVWTPVNSSSGRNDAGVYVYSRQRGFVAALNVHLLSALKARLSPIYWVSVTGKQYDDMVDAELVEAMQANGGVLDLVVEPVTAKLKKTYNLYKVLLWDREGNRSAFSGIEVCGTSLCLFRTSGVAFIIHDADRTLLFDVARMPRLPAQWREPWTPRDPVWLARKAPRLPPLRCRAIVEQVPENIFRRHGFDCFLLSPAGMFSIPGVSRMGGLSAEVARAMERGEYKFGLHRVCFTADGPQ</sequence>